<feature type="domain" description="RNA polymerase sigma factor 70 region 4 type 2" evidence="7">
    <location>
        <begin position="893"/>
        <end position="944"/>
    </location>
</feature>
<evidence type="ECO:0000256" key="2">
    <source>
        <dbReference type="ARBA" id="ARBA00023015"/>
    </source>
</evidence>
<dbReference type="Proteomes" id="UP000218231">
    <property type="component" value="Unassembled WGS sequence"/>
</dbReference>
<proteinExistence type="inferred from homology"/>
<evidence type="ECO:0000313" key="8">
    <source>
        <dbReference type="EMBL" id="PAV68286.1"/>
    </source>
</evidence>
<feature type="region of interest" description="Disordered" evidence="5">
    <location>
        <begin position="1"/>
        <end position="62"/>
    </location>
</feature>
<dbReference type="InterPro" id="IPR013325">
    <property type="entry name" value="RNA_pol_sigma_r2"/>
</dbReference>
<evidence type="ECO:0000259" key="6">
    <source>
        <dbReference type="Pfam" id="PF04542"/>
    </source>
</evidence>
<evidence type="ECO:0008006" key="10">
    <source>
        <dbReference type="Google" id="ProtNLM"/>
    </source>
</evidence>
<evidence type="ECO:0000313" key="9">
    <source>
        <dbReference type="Proteomes" id="UP000218231"/>
    </source>
</evidence>
<dbReference type="SUPFAM" id="SSF88946">
    <property type="entry name" value="Sigma2 domain of RNA polymerase sigma factors"/>
    <property type="match status" value="1"/>
</dbReference>
<keyword evidence="4" id="KW-0804">Transcription</keyword>
<dbReference type="InterPro" id="IPR013324">
    <property type="entry name" value="RNA_pol_sigma_r3/r4-like"/>
</dbReference>
<dbReference type="Gene3D" id="1.10.1740.10">
    <property type="match status" value="1"/>
</dbReference>
<keyword evidence="9" id="KW-1185">Reference proteome</keyword>
<dbReference type="GO" id="GO:0003677">
    <property type="term" value="F:DNA binding"/>
    <property type="evidence" value="ECO:0007669"/>
    <property type="project" value="InterPro"/>
</dbReference>
<evidence type="ECO:0000256" key="3">
    <source>
        <dbReference type="ARBA" id="ARBA00023082"/>
    </source>
</evidence>
<dbReference type="InterPro" id="IPR014284">
    <property type="entry name" value="RNA_pol_sigma-70_dom"/>
</dbReference>
<comment type="similarity">
    <text evidence="1">Belongs to the sigma-70 factor family. ECF subfamily.</text>
</comment>
<dbReference type="PANTHER" id="PTHR43133:SF62">
    <property type="entry name" value="RNA POLYMERASE SIGMA FACTOR SIGZ"/>
    <property type="match status" value="1"/>
</dbReference>
<comment type="caution">
    <text evidence="8">The sequence shown here is derived from an EMBL/GenBank/DDBJ whole genome shotgun (WGS) entry which is preliminary data.</text>
</comment>
<gene>
    <name evidence="8" type="ORF">WR25_22004</name>
</gene>
<dbReference type="AlphaFoldDB" id="A0A2A2K2Q7"/>
<feature type="compositionally biased region" description="Basic and acidic residues" evidence="5">
    <location>
        <begin position="7"/>
        <end position="27"/>
    </location>
</feature>
<dbReference type="InterPro" id="IPR013249">
    <property type="entry name" value="RNA_pol_sigma70_r4_t2"/>
</dbReference>
<name>A0A2A2K2Q7_9BILA</name>
<evidence type="ECO:0000256" key="5">
    <source>
        <dbReference type="SAM" id="MobiDB-lite"/>
    </source>
</evidence>
<feature type="region of interest" description="Disordered" evidence="5">
    <location>
        <begin position="708"/>
        <end position="733"/>
    </location>
</feature>
<dbReference type="InterPro" id="IPR036388">
    <property type="entry name" value="WH-like_DNA-bd_sf"/>
</dbReference>
<dbReference type="Pfam" id="PF04542">
    <property type="entry name" value="Sigma70_r2"/>
    <property type="match status" value="1"/>
</dbReference>
<dbReference type="InterPro" id="IPR007627">
    <property type="entry name" value="RNA_pol_sigma70_r2"/>
</dbReference>
<evidence type="ECO:0000256" key="1">
    <source>
        <dbReference type="ARBA" id="ARBA00010641"/>
    </source>
</evidence>
<reference evidence="8 9" key="1">
    <citation type="journal article" date="2017" name="Curr. Biol.">
        <title>Genome architecture and evolution of a unichromosomal asexual nematode.</title>
        <authorList>
            <person name="Fradin H."/>
            <person name="Zegar C."/>
            <person name="Gutwein M."/>
            <person name="Lucas J."/>
            <person name="Kovtun M."/>
            <person name="Corcoran D."/>
            <person name="Baugh L.R."/>
            <person name="Kiontke K."/>
            <person name="Gunsalus K."/>
            <person name="Fitch D.H."/>
            <person name="Piano F."/>
        </authorList>
    </citation>
    <scope>NUCLEOTIDE SEQUENCE [LARGE SCALE GENOMIC DNA]</scope>
    <source>
        <strain evidence="8">PF1309</strain>
    </source>
</reference>
<keyword evidence="2" id="KW-0805">Transcription regulation</keyword>
<feature type="region of interest" description="Disordered" evidence="5">
    <location>
        <begin position="658"/>
        <end position="677"/>
    </location>
</feature>
<dbReference type="OrthoDB" id="5376590at2759"/>
<dbReference type="GO" id="GO:0016987">
    <property type="term" value="F:sigma factor activity"/>
    <property type="evidence" value="ECO:0007669"/>
    <property type="project" value="UniProtKB-KW"/>
</dbReference>
<dbReference type="Gene3D" id="1.10.10.10">
    <property type="entry name" value="Winged helix-like DNA-binding domain superfamily/Winged helix DNA-binding domain"/>
    <property type="match status" value="1"/>
</dbReference>
<feature type="domain" description="RNA polymerase sigma-70 region 2" evidence="6">
    <location>
        <begin position="802"/>
        <end position="863"/>
    </location>
</feature>
<dbReference type="PANTHER" id="PTHR43133">
    <property type="entry name" value="RNA POLYMERASE ECF-TYPE SIGMA FACTO"/>
    <property type="match status" value="1"/>
</dbReference>
<dbReference type="InterPro" id="IPR039425">
    <property type="entry name" value="RNA_pol_sigma-70-like"/>
</dbReference>
<feature type="compositionally biased region" description="Gly residues" evidence="5">
    <location>
        <begin position="658"/>
        <end position="669"/>
    </location>
</feature>
<evidence type="ECO:0000259" key="7">
    <source>
        <dbReference type="Pfam" id="PF08281"/>
    </source>
</evidence>
<organism evidence="8 9">
    <name type="scientific">Diploscapter pachys</name>
    <dbReference type="NCBI Taxonomy" id="2018661"/>
    <lineage>
        <taxon>Eukaryota</taxon>
        <taxon>Metazoa</taxon>
        <taxon>Ecdysozoa</taxon>
        <taxon>Nematoda</taxon>
        <taxon>Chromadorea</taxon>
        <taxon>Rhabditida</taxon>
        <taxon>Rhabditina</taxon>
        <taxon>Rhabditomorpha</taxon>
        <taxon>Rhabditoidea</taxon>
        <taxon>Rhabditidae</taxon>
        <taxon>Diploscapter</taxon>
    </lineage>
</organism>
<dbReference type="EMBL" id="LIAE01009775">
    <property type="protein sequence ID" value="PAV68286.1"/>
    <property type="molecule type" value="Genomic_DNA"/>
</dbReference>
<keyword evidence="3" id="KW-0731">Sigma factor</keyword>
<dbReference type="NCBIfam" id="TIGR02937">
    <property type="entry name" value="sigma70-ECF"/>
    <property type="match status" value="1"/>
</dbReference>
<sequence>MVRAKPRSREAATEERISRRGAEDAEGHAPLGEGKGASRRSRPKGLADDANSSPARGRWRREAVTEGEIGDIVDLLARPAVRDAVRVGRHDVRNAGREVADIAAGNALIVVAVGAAGRTVEQIARVGDLGRRGDDVAIGDAARVQDRADEAGVIGLCREDACRRVEVHRRDDRRCALVRGHADIFEDIGAEQEVGRAGVRIEQAVRRDHAGGARRRGEGAGRGARNVDRRLCHHRRAERGAQEVDVGDFIVGDLARILADQRIAAEVDRAREARSAAGDDRALRTAAGQLRGGEAGAEGGIAVELRLEIFEVEREVQHRDVGADRGRRRRRGGSRRLRRIVVVTAGGEQRQATDGGGTAHGGLHEGAARVAAGGRLLDDLEDRNFLGHVGSPQFAPLVDDVERLRRRAAEGEAIAVERHDVRHEVPRLGGRRNALVEIGRTIDRIAQVRDRIGGGAQRRDVEAAGIECGANQCGVIGLYREDAGGRLEIGLVIDQRARCALVGGDADVFEDIGGEQEAVVVGIGIEAGERRAGARCRRSEGATRRSGDVDRRLCGDQRVAAAAPTDRSAQEGDVRHLIRRDFARISGDGGIGEVDLARRAGAGAGDDGALRADAAGQQVVGQAGAISGIAVELRFEIFEVEREVQDVDFRQRGRLRLRGGGQRKAGGTRGGHRSGAHHVAEEVAPVFAAPRFGVERLDELIRLSHRQPAFPHLSRPASRTRGASMRTDRDDQRQVPAYDRLEACPAGGGRLAFDPVVPADDPADLPPLPAAAARARLVEALMATGAADREAFRRVYALTSAKLFGICLRICGDRQAAEDVLHDVYITIWQRAGAYQPGRASPISWLATIARNRAIDWRRRHGRVTAPIEEAEAVADGALRQDDVLMAEEAQARLHLCLERLEERQRGAIRRAFFGGLTYAELAVQAAVPLGTMKSWVRRGLLALKGCLDGER</sequence>
<dbReference type="CDD" id="cd06171">
    <property type="entry name" value="Sigma70_r4"/>
    <property type="match status" value="1"/>
</dbReference>
<dbReference type="Pfam" id="PF08281">
    <property type="entry name" value="Sigma70_r4_2"/>
    <property type="match status" value="1"/>
</dbReference>
<protein>
    <recommendedName>
        <fullName evidence="10">RNA polymerase sigma-70 region 2 domain-containing protein</fullName>
    </recommendedName>
</protein>
<dbReference type="SUPFAM" id="SSF88659">
    <property type="entry name" value="Sigma3 and sigma4 domains of RNA polymerase sigma factors"/>
    <property type="match status" value="1"/>
</dbReference>
<accession>A0A2A2K2Q7</accession>
<dbReference type="GO" id="GO:0006352">
    <property type="term" value="P:DNA-templated transcription initiation"/>
    <property type="evidence" value="ECO:0007669"/>
    <property type="project" value="InterPro"/>
</dbReference>
<evidence type="ECO:0000256" key="4">
    <source>
        <dbReference type="ARBA" id="ARBA00023163"/>
    </source>
</evidence>